<evidence type="ECO:0000256" key="1">
    <source>
        <dbReference type="SAM" id="Coils"/>
    </source>
</evidence>
<evidence type="ECO:0000313" key="3">
    <source>
        <dbReference type="EMBL" id="QOV88622.1"/>
    </source>
</evidence>
<gene>
    <name evidence="3" type="ORF">IPV69_20625</name>
</gene>
<dbReference type="Proteomes" id="UP000593765">
    <property type="component" value="Chromosome"/>
</dbReference>
<name>A0A7M2WTY8_9BACT</name>
<keyword evidence="4" id="KW-1185">Reference proteome</keyword>
<reference evidence="3 4" key="1">
    <citation type="submission" date="2020-10" db="EMBL/GenBank/DDBJ databases">
        <title>Wide distribution of Phycisphaera-like planctomycetes from WD2101 soil group in peatlands and genome analysis of the first cultivated representative.</title>
        <authorList>
            <person name="Dedysh S.N."/>
            <person name="Beletsky A.V."/>
            <person name="Ivanova A."/>
            <person name="Kulichevskaya I.S."/>
            <person name="Suzina N.E."/>
            <person name="Philippov D.A."/>
            <person name="Rakitin A.L."/>
            <person name="Mardanov A.V."/>
            <person name="Ravin N.V."/>
        </authorList>
    </citation>
    <scope>NUCLEOTIDE SEQUENCE [LARGE SCALE GENOMIC DNA]</scope>
    <source>
        <strain evidence="3 4">M1803</strain>
    </source>
</reference>
<feature type="compositionally biased region" description="Pro residues" evidence="2">
    <location>
        <begin position="744"/>
        <end position="763"/>
    </location>
</feature>
<accession>A0A7M2WTY8</accession>
<feature type="compositionally biased region" description="Pro residues" evidence="2">
    <location>
        <begin position="700"/>
        <end position="710"/>
    </location>
</feature>
<evidence type="ECO:0000256" key="2">
    <source>
        <dbReference type="SAM" id="MobiDB-lite"/>
    </source>
</evidence>
<dbReference type="EMBL" id="CP063458">
    <property type="protein sequence ID" value="QOV88622.1"/>
    <property type="molecule type" value="Genomic_DNA"/>
</dbReference>
<dbReference type="RefSeq" id="WP_206291615.1">
    <property type="nucleotide sequence ID" value="NZ_CP063458.1"/>
</dbReference>
<keyword evidence="1" id="KW-0175">Coiled coil</keyword>
<proteinExistence type="predicted"/>
<dbReference type="AlphaFoldDB" id="A0A7M2WTY8"/>
<feature type="coiled-coil region" evidence="1">
    <location>
        <begin position="245"/>
        <end position="279"/>
    </location>
</feature>
<feature type="region of interest" description="Disordered" evidence="2">
    <location>
        <begin position="377"/>
        <end position="405"/>
    </location>
</feature>
<feature type="region of interest" description="Disordered" evidence="2">
    <location>
        <begin position="659"/>
        <end position="790"/>
    </location>
</feature>
<dbReference type="KEGG" id="hbs:IPV69_20625"/>
<sequence length="790" mass="82777">MFAPWKRGSRSALVPASSRLQSAVFASLALTGLGVVGCDTESHKADKALYAAVTKAAEKTPTRTDAEPVTTAVQKAAITDAQKAVAALTPLSAVDATKPESMGDWKAAERGLNFRQREAIATALRSIAIEDRKALIAAMDEAAKTAGTTPEAQVDPLVRLATLEAAVGDAIAREASIHEVEAARVVEEIHRLLGQVKLNNARVAAYNLRKPTAIEEDLDKKKALIAGTAPDSVWMGTDPAVMPAGSRVDAEAAKAQADLDKANEERKAAVEKATKLRQDAAGLVEEAKKDAGEVAYNKLIEASKQNQQATMLDLDIQAIDGRIMNAQHQIQVAQSRKPAIDEAVKLMEVRKQLEADRWKSVQDLVALVTAETKKVVQGEDAGGRPASIPSEATLTKPGDGPSSRPATLAELAKINADNNVVSKLDQLRQAVAAADELYGRSSDMYQTALKHLKDARDAAKGASATLKERKGLLGPKAPDRTAFDQRMDLLDESRFAYRDAEIRQRLARVYADKAIGLAVRADLRNLAVPIIQAGGIDPAPEAVTALPQRAEVDEAVKKADTAFAEASSALDPFFASADGGEPPLYDIQKVDSTRGVHTKAARELLINTAYARSRVLALTGDKSAPDKLTVAVEVAKAYRRDYDNALPRHAPEEILTKLGVAPTTQPTLRPATLPSAPTTAPSTEPSTGPLFNPDGTPATAPTPTPTPATAPTPTDGTTPTPPPAPTDGTTPTPTPAPTDGTTPAPTPTPPPTDGSTPTPPPAPTDGATPAPAPAPAPADGATPAPTPPPP</sequence>
<organism evidence="3 4">
    <name type="scientific">Humisphaera borealis</name>
    <dbReference type="NCBI Taxonomy" id="2807512"/>
    <lineage>
        <taxon>Bacteria</taxon>
        <taxon>Pseudomonadati</taxon>
        <taxon>Planctomycetota</taxon>
        <taxon>Phycisphaerae</taxon>
        <taxon>Tepidisphaerales</taxon>
        <taxon>Tepidisphaeraceae</taxon>
        <taxon>Humisphaera</taxon>
    </lineage>
</organism>
<protein>
    <submittedName>
        <fullName evidence="3">Uncharacterized protein</fullName>
    </submittedName>
</protein>
<evidence type="ECO:0000313" key="4">
    <source>
        <dbReference type="Proteomes" id="UP000593765"/>
    </source>
</evidence>
<feature type="compositionally biased region" description="Low complexity" evidence="2">
    <location>
        <begin position="666"/>
        <end position="699"/>
    </location>
</feature>
<feature type="compositionally biased region" description="Low complexity" evidence="2">
    <location>
        <begin position="726"/>
        <end position="743"/>
    </location>
</feature>